<feature type="domain" description="ABC transporter" evidence="9">
    <location>
        <begin position="1109"/>
        <end position="1367"/>
    </location>
</feature>
<keyword evidence="13" id="KW-1185">Reference proteome</keyword>
<feature type="compositionally biased region" description="Polar residues" evidence="8">
    <location>
        <begin position="1548"/>
        <end position="1557"/>
    </location>
</feature>
<dbReference type="InterPro" id="IPR017871">
    <property type="entry name" value="ABC_transporter-like_CS"/>
</dbReference>
<protein>
    <recommendedName>
        <fullName evidence="14">ABC transporter D family member 1</fullName>
    </recommendedName>
</protein>
<dbReference type="PANTHER" id="PTHR11384:SF56">
    <property type="entry name" value="ABC TRANSPORTER D FAMILY MEMBER 1"/>
    <property type="match status" value="1"/>
</dbReference>
<dbReference type="Proteomes" id="UP001396334">
    <property type="component" value="Unassembled WGS sequence"/>
</dbReference>
<dbReference type="SUPFAM" id="SSF52540">
    <property type="entry name" value="P-loop containing nucleoside triphosphate hydrolases"/>
    <property type="match status" value="2"/>
</dbReference>
<dbReference type="InterPro" id="IPR050835">
    <property type="entry name" value="ABC_transporter_sub-D"/>
</dbReference>
<dbReference type="EMBL" id="JBBPBN010000023">
    <property type="protein sequence ID" value="KAK9010511.1"/>
    <property type="molecule type" value="Genomic_DNA"/>
</dbReference>
<dbReference type="PROSITE" id="PS51886">
    <property type="entry name" value="TLDC"/>
    <property type="match status" value="1"/>
</dbReference>
<feature type="domain" description="TLDc" evidence="11">
    <location>
        <begin position="1693"/>
        <end position="1855"/>
    </location>
</feature>
<dbReference type="PANTHER" id="PTHR11384">
    <property type="entry name" value="ATP-BINDING CASSETTE, SUB-FAMILY D MEMBER"/>
    <property type="match status" value="1"/>
</dbReference>
<keyword evidence="5" id="KW-0067">ATP-binding</keyword>
<dbReference type="PROSITE" id="PS00211">
    <property type="entry name" value="ABC_TRANSPORTER_1"/>
    <property type="match status" value="2"/>
</dbReference>
<comment type="caution">
    <text evidence="12">The sequence shown here is derived from an EMBL/GenBank/DDBJ whole genome shotgun (WGS) entry which is preliminary data.</text>
</comment>
<feature type="compositionally biased region" description="Acidic residues" evidence="8">
    <location>
        <begin position="1599"/>
        <end position="1609"/>
    </location>
</feature>
<dbReference type="InterPro" id="IPR011527">
    <property type="entry name" value="ABC1_TM_dom"/>
</dbReference>
<evidence type="ECO:0000256" key="4">
    <source>
        <dbReference type="ARBA" id="ARBA00022741"/>
    </source>
</evidence>
<dbReference type="Pfam" id="PF07534">
    <property type="entry name" value="TLD"/>
    <property type="match status" value="1"/>
</dbReference>
<dbReference type="Pfam" id="PF06472">
    <property type="entry name" value="ABC_membrane_2"/>
    <property type="match status" value="2"/>
</dbReference>
<dbReference type="Pfam" id="PF00005">
    <property type="entry name" value="ABC_tran"/>
    <property type="match status" value="2"/>
</dbReference>
<keyword evidence="7" id="KW-0472">Membrane</keyword>
<evidence type="ECO:0000259" key="11">
    <source>
        <dbReference type="PROSITE" id="PS51886"/>
    </source>
</evidence>
<dbReference type="SMART" id="SM00584">
    <property type="entry name" value="TLDc"/>
    <property type="match status" value="1"/>
</dbReference>
<dbReference type="PROSITE" id="PS50893">
    <property type="entry name" value="ABC_TRANSPORTER_2"/>
    <property type="match status" value="2"/>
</dbReference>
<keyword evidence="4" id="KW-0547">Nucleotide-binding</keyword>
<dbReference type="SMART" id="SM00382">
    <property type="entry name" value="AAA"/>
    <property type="match status" value="2"/>
</dbReference>
<feature type="compositionally biased region" description="Basic and acidic residues" evidence="8">
    <location>
        <begin position="1611"/>
        <end position="1620"/>
    </location>
</feature>
<organism evidence="12 13">
    <name type="scientific">Hibiscus sabdariffa</name>
    <name type="common">roselle</name>
    <dbReference type="NCBI Taxonomy" id="183260"/>
    <lineage>
        <taxon>Eukaryota</taxon>
        <taxon>Viridiplantae</taxon>
        <taxon>Streptophyta</taxon>
        <taxon>Embryophyta</taxon>
        <taxon>Tracheophyta</taxon>
        <taxon>Spermatophyta</taxon>
        <taxon>Magnoliopsida</taxon>
        <taxon>eudicotyledons</taxon>
        <taxon>Gunneridae</taxon>
        <taxon>Pentapetalae</taxon>
        <taxon>rosids</taxon>
        <taxon>malvids</taxon>
        <taxon>Malvales</taxon>
        <taxon>Malvaceae</taxon>
        <taxon>Malvoideae</taxon>
        <taxon>Hibiscus</taxon>
    </lineage>
</organism>
<evidence type="ECO:0000256" key="6">
    <source>
        <dbReference type="ARBA" id="ARBA00022989"/>
    </source>
</evidence>
<evidence type="ECO:0000259" key="9">
    <source>
        <dbReference type="PROSITE" id="PS50893"/>
    </source>
</evidence>
<dbReference type="CDD" id="cd03223">
    <property type="entry name" value="ABCD_peroxisomal_ALDP"/>
    <property type="match status" value="2"/>
</dbReference>
<reference evidence="12 13" key="1">
    <citation type="journal article" date="2024" name="G3 (Bethesda)">
        <title>Genome assembly of Hibiscus sabdariffa L. provides insights into metabolisms of medicinal natural products.</title>
        <authorList>
            <person name="Kim T."/>
        </authorList>
    </citation>
    <scope>NUCLEOTIDE SEQUENCE [LARGE SCALE GENOMIC DNA]</scope>
    <source>
        <strain evidence="12">TK-2024</strain>
        <tissue evidence="12">Old leaves</tissue>
    </source>
</reference>
<feature type="domain" description="ABC transmembrane type-1" evidence="10">
    <location>
        <begin position="164"/>
        <end position="354"/>
    </location>
</feature>
<keyword evidence="6" id="KW-1133">Transmembrane helix</keyword>
<sequence>MEFLFNSKLIRTFAAQNLPSLLTEYGQNLLASRRKALLLASGIVVAGGTAAYLQSRFSNKKADSYSHYNGVQENRDKSDEVLKKNNNVKGTTRKKGGLKSLQVLAAILLSKMGQMGARDLLALVGMVVLRTALSNRLAKVQGFLFRAAFLRRVPSFFRLISENILLCFLLSTIHSTSKYITGALSLRFRKILTKLIHAHYFENMAYYKISHVDGRIRNPEQRIASDVPRFCSELSELVQDDLIAVTDGLLYTWRLCSYASPKYIFWILAYVLGAGAAIRNFSPAFGKLMSKEQQLEGEYRQLHSRLRTHAESIAFYGGESREESHIQQKFKTLVRHMRVVLHDHWWFGMIQDFLLKYLGATVAVVLIIEPFFAGHLRPDTSTLGRAEMLSNLRYHTSVVISLFQALGTLSISSRRLNRLSGYADRIHELMLVSKELSADDKKSSLQSAGSRNYLTEANYVEFSGVKVVTPTGNVLVDDLSLKVKLGSNLLITGPNGSGKSSLFRVLGGLWPLVSGHIVKPGVGSDLNKEIFYVPQRPYTAFGTLRDQLIYPLTADQEVEPLTHSGMVDLLKNVDLDYLLDRYPPEKEVNWGDELSLGEQQRLGMARLFYHKPKFAILDECTSAVTTDMEERFCAKVRAMGTSCITISHRPALIAFHDVVLSLDGEGGWKVLYKSENSSVQSEGEIDLTIVSETDRQADAIAVQRAFTAAKEDSAFSSPRTLSYVPEVIAASPSVSHDVKLPTVPQLHKAPRVLPLRVAAMFKVLVPTVFDKQGAQLLAVAFLVVSRTWISDRIASLNGTTVKYVLEQNKAAFIRLIGTSVLQSGASSFIAPSLRHLTARLALGWRIRLTQNLLKNYLRNNAFYQVFHMSSKNIDADQRLTHDLEKLTTDLSGLVTGMVKPSVDILWFTWRMQLLTGRRGVAILYAYMLLGLGFLRTVTPDFGDLTSREQQLEGTFRFMHERLRTHAESVAFFGGGAREKAMVDSRFKELLDHSLLLLKKKWLFGILDDFVTKQLPHNVTWFLSLLYALEHKGDRALVSTQGELAHALRFLASVVSQSFLAFGDILELHRKFLELSGSINRIFELEELLDAAQSGDLSANNMLQSQRTALSAKDVISFSEVDIITPAQKLLARQLTCDVVPGKSLLVTGPNGSGKSSVFRVLRGLWPIVSGRLYKPSHHFDEDTASGGIFYVPQRPYTCLGTLRDQIIYPLSREEAELRELKLYGQGKNPADTTGILDARLKTILENVRLNYLLEREEGGWDANLNWEDILSLGEQQRLGMARLFFHKPKFGILDECTNATSVDVEEQLYRLAKDLGITVVTSSQRPALIPFHALELRLVDGEGQLYAAIRLVGVAWQSAVELQSINMAAKRRNGAFGENRWWYLLRLTLLWARNVKVKLKELGAGNKAPTPTHRAPYLQRQLSFDRSPDFHFSKGRLKSSMAFLFPCVASKAVEFDYDNASHEEPDYTYLTEEEEGGECGCNGCEKTSISDSEEEGIDSRAEKFIAEFYGETKGSGTTQFDKKADLTTGLLNPISDKPSTPSHPPENVSESKTNQPEAGSIRKEEDADLIDGPDTSSFTAFLYSLLSSSESGHNLNQDEQNDNQEEAGDSSENKIKENGKRKSLLSRGKKSLRALYQATRISGNKNQDKGDDSDLKTEDEGDAKFNGLEMRHIQNVKEPLASGELPETSEPSLLLTEKTRIALYQSLPAIVHGRKWLLLYSTWRHGISLSTLYRRSMLWPGLSLLVVGDRKGAVFGGLVEAPLKPTNKKYQGTNSTFVFTDRPGDTVIFRPTGANRYFTLCSTEFLAVGGGGHFALYLDSDLLNGSSSFSETYGNPCLAFSEDFEVKEIELWGFVYGSKYEEILALSRTEMPGICRW</sequence>
<keyword evidence="3" id="KW-0812">Transmembrane</keyword>
<name>A0ABR2RC30_9ROSI</name>
<evidence type="ECO:0000313" key="13">
    <source>
        <dbReference type="Proteomes" id="UP001396334"/>
    </source>
</evidence>
<dbReference type="InterPro" id="IPR003439">
    <property type="entry name" value="ABC_transporter-like_ATP-bd"/>
</dbReference>
<dbReference type="SUPFAM" id="SSF90123">
    <property type="entry name" value="ABC transporter transmembrane region"/>
    <property type="match status" value="2"/>
</dbReference>
<dbReference type="InterPro" id="IPR027417">
    <property type="entry name" value="P-loop_NTPase"/>
</dbReference>
<feature type="region of interest" description="Disordered" evidence="8">
    <location>
        <begin position="1591"/>
        <end position="1660"/>
    </location>
</feature>
<feature type="domain" description="ABC transmembrane type-1" evidence="10">
    <location>
        <begin position="773"/>
        <end position="1011"/>
    </location>
</feature>
<dbReference type="Gene3D" id="1.20.1560.10">
    <property type="entry name" value="ABC transporter type 1, transmembrane domain"/>
    <property type="match status" value="1"/>
</dbReference>
<accession>A0ABR2RC30</accession>
<feature type="domain" description="ABC transporter" evidence="9">
    <location>
        <begin position="460"/>
        <end position="689"/>
    </location>
</feature>
<evidence type="ECO:0000256" key="8">
    <source>
        <dbReference type="SAM" id="MobiDB-lite"/>
    </source>
</evidence>
<evidence type="ECO:0000256" key="2">
    <source>
        <dbReference type="ARBA" id="ARBA00022448"/>
    </source>
</evidence>
<keyword evidence="2" id="KW-0813">Transport</keyword>
<evidence type="ECO:0000313" key="12">
    <source>
        <dbReference type="EMBL" id="KAK9010511.1"/>
    </source>
</evidence>
<evidence type="ECO:0000256" key="5">
    <source>
        <dbReference type="ARBA" id="ARBA00022840"/>
    </source>
</evidence>
<dbReference type="Gene3D" id="3.40.50.300">
    <property type="entry name" value="P-loop containing nucleotide triphosphate hydrolases"/>
    <property type="match status" value="2"/>
</dbReference>
<evidence type="ECO:0000256" key="3">
    <source>
        <dbReference type="ARBA" id="ARBA00022692"/>
    </source>
</evidence>
<evidence type="ECO:0000256" key="1">
    <source>
        <dbReference type="ARBA" id="ARBA00008575"/>
    </source>
</evidence>
<dbReference type="PROSITE" id="PS50929">
    <property type="entry name" value="ABC_TM1F"/>
    <property type="match status" value="2"/>
</dbReference>
<evidence type="ECO:0000259" key="10">
    <source>
        <dbReference type="PROSITE" id="PS50929"/>
    </source>
</evidence>
<evidence type="ECO:0008006" key="14">
    <source>
        <dbReference type="Google" id="ProtNLM"/>
    </source>
</evidence>
<gene>
    <name evidence="12" type="ORF">V6N11_043395</name>
</gene>
<comment type="similarity">
    <text evidence="1">Belongs to the ABC transporter superfamily. ABCD family. Peroxisomal fatty acyl CoA transporter (TC 3.A.1.203) subfamily.</text>
</comment>
<dbReference type="InterPro" id="IPR036640">
    <property type="entry name" value="ABC1_TM_sf"/>
</dbReference>
<feature type="compositionally biased region" description="Basic and acidic residues" evidence="8">
    <location>
        <begin position="1646"/>
        <end position="1658"/>
    </location>
</feature>
<feature type="region of interest" description="Disordered" evidence="8">
    <location>
        <begin position="1529"/>
        <end position="1574"/>
    </location>
</feature>
<dbReference type="InterPro" id="IPR006571">
    <property type="entry name" value="TLDc_dom"/>
</dbReference>
<dbReference type="InterPro" id="IPR003593">
    <property type="entry name" value="AAA+_ATPase"/>
</dbReference>
<evidence type="ECO:0000256" key="7">
    <source>
        <dbReference type="ARBA" id="ARBA00023136"/>
    </source>
</evidence>
<feature type="compositionally biased region" description="Basic residues" evidence="8">
    <location>
        <begin position="1621"/>
        <end position="1632"/>
    </location>
</feature>
<proteinExistence type="inferred from homology"/>